<name>A0A2T5U2M8_9SPHN</name>
<dbReference type="GO" id="GO:0015097">
    <property type="term" value="F:mercury ion transmembrane transporter activity"/>
    <property type="evidence" value="ECO:0007669"/>
    <property type="project" value="InterPro"/>
</dbReference>
<keyword evidence="1" id="KW-0472">Membrane</keyword>
<keyword evidence="1" id="KW-1133">Transmembrane helix</keyword>
<protein>
    <submittedName>
        <fullName evidence="2">MerC mercury resistance protein</fullName>
    </submittedName>
</protein>
<dbReference type="Pfam" id="PF03203">
    <property type="entry name" value="MerC"/>
    <property type="match status" value="1"/>
</dbReference>
<gene>
    <name evidence="2" type="ORF">C8J25_1066</name>
</gene>
<reference evidence="2 3" key="1">
    <citation type="submission" date="2018-04" db="EMBL/GenBank/DDBJ databases">
        <title>Genomic Encyclopedia of Type Strains, Phase III (KMG-III): the genomes of soil and plant-associated and newly described type strains.</title>
        <authorList>
            <person name="Whitman W."/>
        </authorList>
    </citation>
    <scope>NUCLEOTIDE SEQUENCE [LARGE SCALE GENOMIC DNA]</scope>
    <source>
        <strain evidence="2 3">MA-olki</strain>
    </source>
</reference>
<sequence>MYHYDGDGGCGKMRTMRTYGLDWLDRAAMAGSATCMVHCLALPLLLAAVPTVSAFIVIPESFHRWVLLFAAPMAVIALVGGRARHAASWPLFLGAAGLGLMTIGAFALREGGVEIAVTVTGGILVALAHVTNLRLRHSCGGPDPIPGIPR</sequence>
<feature type="transmembrane region" description="Helical" evidence="1">
    <location>
        <begin position="115"/>
        <end position="135"/>
    </location>
</feature>
<dbReference type="Proteomes" id="UP000244013">
    <property type="component" value="Unassembled WGS sequence"/>
</dbReference>
<dbReference type="GO" id="GO:0016020">
    <property type="term" value="C:membrane"/>
    <property type="evidence" value="ECO:0007669"/>
    <property type="project" value="InterPro"/>
</dbReference>
<keyword evidence="1" id="KW-0812">Transmembrane</keyword>
<evidence type="ECO:0000313" key="2">
    <source>
        <dbReference type="EMBL" id="PTW45756.1"/>
    </source>
</evidence>
<feature type="transmembrane region" description="Helical" evidence="1">
    <location>
        <begin position="35"/>
        <end position="56"/>
    </location>
</feature>
<organism evidence="2 3">
    <name type="scientific">Sphingomonas faeni</name>
    <dbReference type="NCBI Taxonomy" id="185950"/>
    <lineage>
        <taxon>Bacteria</taxon>
        <taxon>Pseudomonadati</taxon>
        <taxon>Pseudomonadota</taxon>
        <taxon>Alphaproteobacteria</taxon>
        <taxon>Sphingomonadales</taxon>
        <taxon>Sphingomonadaceae</taxon>
        <taxon>Sphingomonas</taxon>
    </lineage>
</organism>
<comment type="caution">
    <text evidence="2">The sequence shown here is derived from an EMBL/GenBank/DDBJ whole genome shotgun (WGS) entry which is preliminary data.</text>
</comment>
<evidence type="ECO:0000256" key="1">
    <source>
        <dbReference type="SAM" id="Phobius"/>
    </source>
</evidence>
<accession>A0A2T5U2M8</accession>
<dbReference type="EMBL" id="QAYE01000006">
    <property type="protein sequence ID" value="PTW45756.1"/>
    <property type="molecule type" value="Genomic_DNA"/>
</dbReference>
<evidence type="ECO:0000313" key="3">
    <source>
        <dbReference type="Proteomes" id="UP000244013"/>
    </source>
</evidence>
<dbReference type="AlphaFoldDB" id="A0A2T5U2M8"/>
<dbReference type="InterPro" id="IPR004891">
    <property type="entry name" value="Mercury-R_MerC"/>
</dbReference>
<proteinExistence type="predicted"/>
<feature type="transmembrane region" description="Helical" evidence="1">
    <location>
        <begin position="91"/>
        <end position="109"/>
    </location>
</feature>
<feature type="transmembrane region" description="Helical" evidence="1">
    <location>
        <begin position="62"/>
        <end position="79"/>
    </location>
</feature>